<dbReference type="GO" id="GO:0030983">
    <property type="term" value="F:mismatched DNA binding"/>
    <property type="evidence" value="ECO:0007669"/>
    <property type="project" value="InterPro"/>
</dbReference>
<dbReference type="Gene3D" id="1.10.1420.10">
    <property type="match status" value="1"/>
</dbReference>
<feature type="domain" description="DNA mismatch repair proteins mutS family" evidence="7">
    <location>
        <begin position="609"/>
        <end position="799"/>
    </location>
</feature>
<evidence type="ECO:0000256" key="5">
    <source>
        <dbReference type="SAM" id="MobiDB-lite"/>
    </source>
</evidence>
<evidence type="ECO:0000259" key="6">
    <source>
        <dbReference type="SMART" id="SM00533"/>
    </source>
</evidence>
<dbReference type="GO" id="GO:0140664">
    <property type="term" value="F:ATP-dependent DNA damage sensor activity"/>
    <property type="evidence" value="ECO:0007669"/>
    <property type="project" value="InterPro"/>
</dbReference>
<evidence type="ECO:0000313" key="8">
    <source>
        <dbReference type="EMBL" id="CAE0416419.1"/>
    </source>
</evidence>
<keyword evidence="2" id="KW-0547">Nucleotide-binding</keyword>
<gene>
    <name evidence="8" type="ORF">ACOF00016_LOCUS13477</name>
</gene>
<dbReference type="InterPro" id="IPR045076">
    <property type="entry name" value="MutS"/>
</dbReference>
<dbReference type="Gene3D" id="3.40.50.300">
    <property type="entry name" value="P-loop containing nucleotide triphosphate hydrolases"/>
    <property type="match status" value="1"/>
</dbReference>
<dbReference type="PANTHER" id="PTHR11361">
    <property type="entry name" value="DNA MISMATCH REPAIR PROTEIN MUTS FAMILY MEMBER"/>
    <property type="match status" value="1"/>
</dbReference>
<dbReference type="PIRSF" id="PIRSF037677">
    <property type="entry name" value="DNA_mis_repair_Msh6"/>
    <property type="match status" value="1"/>
</dbReference>
<evidence type="ECO:0000256" key="1">
    <source>
        <dbReference type="ARBA" id="ARBA00006271"/>
    </source>
</evidence>
<sequence>MARETCVASLDAGSPTTMQVTKQGNGQTYAETLAYLEVLQPDEVLLNEGRKSSQLARKIMELYNHPTLAFEHTGEWEEECGEELNHNMQECQPRTVVKFISRGCFDQTRGSEVLRRVARAETYDASVIEEYILLSSAHAVIVYTQQSLGANFANGSVFLSVSSGGNNRMAIDRSTLLQLELLVNSKSGKTKHSLIGTIDKTKTVVGGRLLRTNLMMPPTQVDTINSRLDLVDLFLSSEDFFYAVLEHLSRLPDVDKMLSNVALIPKAKPQNMEQDESVNVRMAAKGIAALVGIKSALSAMPALASVLEGQLASSTPAKEQASPDGGMQEETTVRTDRTSLLIGLGGGGQSASSGKLEANHLLRAIACTLRQPQLNEILQAVSDIFTPSTEFSRNANAMRHQECFALKAGEGGIMELLRRNYLANVDDIYKKADEYAELYGFHVVVKYTTLRGHFLAIPAGASVDLPVVFIQPTKAGRYIHCTTEHITSLNTRAKDNVRDLLLLTYSSIQEVLDFARERYDALAALCDAIALLDMCHSFADTISISSQSWCRPIVVDPDAPVEEQQDGISDELTKSMIIRQGQFGIEVPPSGTGLTEEFIANDTYVAKETRFTLITGINGSGKSTYLKQLAIIVVLAHCGCYVPAEQASIPLRDRICARIGNTDDQENNISTFMLEMKETAFICNNAGHRSLILIDELGRATSNEDGVALAWSVAEFLLKTRAITFFVTHFSKLNELADIYPYAQNTHLESFLSAETREIKYTHRIQPGACRVPTDYGVSLANACGWPQMVVDRARILEGQARSQLKTDNLSAHMLEAKKSRMQAQQVVERTIKSLKGYVAVENAGSFDLLRRELGALHKQATPTEDEELCRVIHSVLSPPGLKPMGTPNGDDNGTSSISSSSSEESQSDSSSSGSE</sequence>
<dbReference type="InterPro" id="IPR007696">
    <property type="entry name" value="DNA_mismatch_repair_MutS_core"/>
</dbReference>
<dbReference type="InterPro" id="IPR000432">
    <property type="entry name" value="DNA_mismatch_repair_MutS_C"/>
</dbReference>
<feature type="region of interest" description="Disordered" evidence="5">
    <location>
        <begin position="877"/>
        <end position="916"/>
    </location>
</feature>
<dbReference type="SMART" id="SM00533">
    <property type="entry name" value="MUTSd"/>
    <property type="match status" value="1"/>
</dbReference>
<feature type="domain" description="DNA mismatch repair protein MutS core" evidence="6">
    <location>
        <begin position="189"/>
        <end position="565"/>
    </location>
</feature>
<evidence type="ECO:0000256" key="4">
    <source>
        <dbReference type="ARBA" id="ARBA00023125"/>
    </source>
</evidence>
<keyword evidence="4" id="KW-0238">DNA-binding</keyword>
<dbReference type="AlphaFoldDB" id="A0A7S3L9I9"/>
<protein>
    <recommendedName>
        <fullName evidence="9">DNA mismatch repair proteins mutS family domain-containing protein</fullName>
    </recommendedName>
</protein>
<dbReference type="InterPro" id="IPR027417">
    <property type="entry name" value="P-loop_NTPase"/>
</dbReference>
<proteinExistence type="inferred from homology"/>
<evidence type="ECO:0008006" key="9">
    <source>
        <dbReference type="Google" id="ProtNLM"/>
    </source>
</evidence>
<keyword evidence="3" id="KW-0067">ATP-binding</keyword>
<dbReference type="PANTHER" id="PTHR11361:SF148">
    <property type="entry name" value="DNA MISMATCH REPAIR PROTEIN MSH6"/>
    <property type="match status" value="1"/>
</dbReference>
<comment type="similarity">
    <text evidence="1">Belongs to the DNA mismatch repair MutS family.</text>
</comment>
<dbReference type="GO" id="GO:0005524">
    <property type="term" value="F:ATP binding"/>
    <property type="evidence" value="ECO:0007669"/>
    <property type="project" value="UniProtKB-KW"/>
</dbReference>
<dbReference type="Pfam" id="PF05192">
    <property type="entry name" value="MutS_III"/>
    <property type="match status" value="1"/>
</dbReference>
<dbReference type="GO" id="GO:0006298">
    <property type="term" value="P:mismatch repair"/>
    <property type="evidence" value="ECO:0007669"/>
    <property type="project" value="InterPro"/>
</dbReference>
<feature type="compositionally biased region" description="Low complexity" evidence="5">
    <location>
        <begin position="896"/>
        <end position="916"/>
    </location>
</feature>
<name>A0A7S3L9I9_9STRA</name>
<dbReference type="FunFam" id="3.40.50.300:FF:000870">
    <property type="entry name" value="MutS protein homolog 4"/>
    <property type="match status" value="1"/>
</dbReference>
<reference evidence="8" key="1">
    <citation type="submission" date="2021-01" db="EMBL/GenBank/DDBJ databases">
        <authorList>
            <person name="Corre E."/>
            <person name="Pelletier E."/>
            <person name="Niang G."/>
            <person name="Scheremetjew M."/>
            <person name="Finn R."/>
            <person name="Kale V."/>
            <person name="Holt S."/>
            <person name="Cochrane G."/>
            <person name="Meng A."/>
            <person name="Brown T."/>
            <person name="Cohen L."/>
        </authorList>
    </citation>
    <scope>NUCLEOTIDE SEQUENCE</scope>
    <source>
        <strain evidence="8">CCMP127</strain>
    </source>
</reference>
<dbReference type="SUPFAM" id="SSF52540">
    <property type="entry name" value="P-loop containing nucleoside triphosphate hydrolases"/>
    <property type="match status" value="1"/>
</dbReference>
<dbReference type="InterPro" id="IPR036187">
    <property type="entry name" value="DNA_mismatch_repair_MutS_sf"/>
</dbReference>
<dbReference type="SUPFAM" id="SSF48334">
    <property type="entry name" value="DNA repair protein MutS, domain III"/>
    <property type="match status" value="1"/>
</dbReference>
<dbReference type="GO" id="GO:0032301">
    <property type="term" value="C:MutSalpha complex"/>
    <property type="evidence" value="ECO:0007669"/>
    <property type="project" value="TreeGrafter"/>
</dbReference>
<dbReference type="InterPro" id="IPR017261">
    <property type="entry name" value="DNA_mismatch_repair_MutS/MSH"/>
</dbReference>
<evidence type="ECO:0000256" key="3">
    <source>
        <dbReference type="ARBA" id="ARBA00022840"/>
    </source>
</evidence>
<organism evidence="8">
    <name type="scientific">Amphora coffeiformis</name>
    <dbReference type="NCBI Taxonomy" id="265554"/>
    <lineage>
        <taxon>Eukaryota</taxon>
        <taxon>Sar</taxon>
        <taxon>Stramenopiles</taxon>
        <taxon>Ochrophyta</taxon>
        <taxon>Bacillariophyta</taxon>
        <taxon>Bacillariophyceae</taxon>
        <taxon>Bacillariophycidae</taxon>
        <taxon>Thalassiophysales</taxon>
        <taxon>Catenulaceae</taxon>
        <taxon>Amphora</taxon>
    </lineage>
</organism>
<evidence type="ECO:0000256" key="2">
    <source>
        <dbReference type="ARBA" id="ARBA00022741"/>
    </source>
</evidence>
<dbReference type="EMBL" id="HBIM01017499">
    <property type="protein sequence ID" value="CAE0416419.1"/>
    <property type="molecule type" value="Transcribed_RNA"/>
</dbReference>
<dbReference type="Pfam" id="PF00488">
    <property type="entry name" value="MutS_V"/>
    <property type="match status" value="1"/>
</dbReference>
<dbReference type="SMART" id="SM00534">
    <property type="entry name" value="MUTSac"/>
    <property type="match status" value="1"/>
</dbReference>
<evidence type="ECO:0000259" key="7">
    <source>
        <dbReference type="SMART" id="SM00534"/>
    </source>
</evidence>
<accession>A0A7S3L9I9</accession>